<dbReference type="Proteomes" id="UP000606974">
    <property type="component" value="Unassembled WGS sequence"/>
</dbReference>
<comment type="caution">
    <text evidence="2">The sequence shown here is derived from an EMBL/GenBank/DDBJ whole genome shotgun (WGS) entry which is preliminary data.</text>
</comment>
<proteinExistence type="predicted"/>
<dbReference type="EMBL" id="JAACFV010000117">
    <property type="protein sequence ID" value="KAF7505163.1"/>
    <property type="molecule type" value="Genomic_DNA"/>
</dbReference>
<dbReference type="PANTHER" id="PTHR42912">
    <property type="entry name" value="METHYLTRANSFERASE"/>
    <property type="match status" value="1"/>
</dbReference>
<evidence type="ECO:0000313" key="2">
    <source>
        <dbReference type="EMBL" id="KAF7505163.1"/>
    </source>
</evidence>
<sequence length="366" mass="41372">MCSRVLGRYAYSPPQATIVRWNVRGNCRTLSSRSTSHSKPHLKPVRALLPSSSRDTRLRRQIPQSSSGSIEPPPQIRTGWFWIAGLSGFCLSIYCTSVFLGWKAAWKKSEELELEQDADVSDRYDNIATRYDEDIDTMEKVMRLDGKRKKLCQKAKGHVLEVSAGTGRNGGYYDLKTYGEGGETGRVKAKDKRIKSMTFVDQSEKMLQICSKRWKEQHPKFRGQVEFVVADAGVKKAITPPPGSAGFDTIIQTFGLCSITDPVEYMRTMKDLLKKPGPNGTEGGRILLLEHGRGHYWWINYVLDGLAKEHADRFGCWWNRDIGKIVKDSGLQIAGLQRYHFGTTWALELTHSGVEDTFDEESKKTN</sequence>
<keyword evidence="1" id="KW-0812">Transmembrane</keyword>
<gene>
    <name evidence="2" type="ORF">GJ744_001229</name>
</gene>
<dbReference type="Gene3D" id="3.40.50.150">
    <property type="entry name" value="Vaccinia Virus protein VP39"/>
    <property type="match status" value="1"/>
</dbReference>
<protein>
    <recommendedName>
        <fullName evidence="4">Methyltransferase OMS1</fullName>
    </recommendedName>
</protein>
<keyword evidence="1" id="KW-0472">Membrane</keyword>
<evidence type="ECO:0000313" key="3">
    <source>
        <dbReference type="Proteomes" id="UP000606974"/>
    </source>
</evidence>
<dbReference type="InterPro" id="IPR050508">
    <property type="entry name" value="Methyltransf_Superfamily"/>
</dbReference>
<dbReference type="GO" id="GO:0008168">
    <property type="term" value="F:methyltransferase activity"/>
    <property type="evidence" value="ECO:0007669"/>
    <property type="project" value="TreeGrafter"/>
</dbReference>
<dbReference type="AlphaFoldDB" id="A0A8H7AAF4"/>
<evidence type="ECO:0008006" key="4">
    <source>
        <dbReference type="Google" id="ProtNLM"/>
    </source>
</evidence>
<keyword evidence="3" id="KW-1185">Reference proteome</keyword>
<feature type="transmembrane region" description="Helical" evidence="1">
    <location>
        <begin position="80"/>
        <end position="102"/>
    </location>
</feature>
<organism evidence="2 3">
    <name type="scientific">Endocarpon pusillum</name>
    <dbReference type="NCBI Taxonomy" id="364733"/>
    <lineage>
        <taxon>Eukaryota</taxon>
        <taxon>Fungi</taxon>
        <taxon>Dikarya</taxon>
        <taxon>Ascomycota</taxon>
        <taxon>Pezizomycotina</taxon>
        <taxon>Eurotiomycetes</taxon>
        <taxon>Chaetothyriomycetidae</taxon>
        <taxon>Verrucariales</taxon>
        <taxon>Verrucariaceae</taxon>
        <taxon>Endocarpon</taxon>
    </lineage>
</organism>
<accession>A0A8H7AAF4</accession>
<reference evidence="2" key="1">
    <citation type="submission" date="2020-02" db="EMBL/GenBank/DDBJ databases">
        <authorList>
            <person name="Palmer J.M."/>
        </authorList>
    </citation>
    <scope>NUCLEOTIDE SEQUENCE</scope>
    <source>
        <strain evidence="2">EPUS1.4</strain>
        <tissue evidence="2">Thallus</tissue>
    </source>
</reference>
<dbReference type="InterPro" id="IPR029063">
    <property type="entry name" value="SAM-dependent_MTases_sf"/>
</dbReference>
<dbReference type="SUPFAM" id="SSF53335">
    <property type="entry name" value="S-adenosyl-L-methionine-dependent methyltransferases"/>
    <property type="match status" value="1"/>
</dbReference>
<evidence type="ECO:0000256" key="1">
    <source>
        <dbReference type="SAM" id="Phobius"/>
    </source>
</evidence>
<dbReference type="OrthoDB" id="416496at2759"/>
<name>A0A8H7AAF4_9EURO</name>
<dbReference type="PANTHER" id="PTHR42912:SF83">
    <property type="entry name" value="METHYLTRANSFERASE TYPE 11 DOMAIN-CONTAINING PROTEIN"/>
    <property type="match status" value="1"/>
</dbReference>
<keyword evidence="1" id="KW-1133">Transmembrane helix</keyword>
<dbReference type="Pfam" id="PF01209">
    <property type="entry name" value="Ubie_methyltran"/>
    <property type="match status" value="1"/>
</dbReference>